<dbReference type="RefSeq" id="WP_088818479.1">
    <property type="nucleotide sequence ID" value="NZ_FYEZ01000002.1"/>
</dbReference>
<evidence type="ECO:0000313" key="2">
    <source>
        <dbReference type="Proteomes" id="UP000198122"/>
    </source>
</evidence>
<dbReference type="Proteomes" id="UP000198122">
    <property type="component" value="Unassembled WGS sequence"/>
</dbReference>
<dbReference type="EMBL" id="FYEZ01000002">
    <property type="protein sequence ID" value="SNC71516.1"/>
    <property type="molecule type" value="Genomic_DNA"/>
</dbReference>
<protein>
    <submittedName>
        <fullName evidence="1">Uncharacterized protein</fullName>
    </submittedName>
</protein>
<organism evidence="1 2">
    <name type="scientific">Kytococcus aerolatus</name>
    <dbReference type="NCBI Taxonomy" id="592308"/>
    <lineage>
        <taxon>Bacteria</taxon>
        <taxon>Bacillati</taxon>
        <taxon>Actinomycetota</taxon>
        <taxon>Actinomycetes</taxon>
        <taxon>Micrococcales</taxon>
        <taxon>Kytococcaceae</taxon>
        <taxon>Kytococcus</taxon>
    </lineage>
</organism>
<proteinExistence type="predicted"/>
<dbReference type="AlphaFoldDB" id="A0A212U056"/>
<name>A0A212U056_9MICO</name>
<sequence length="139" mass="14364">MTHDLRAFAALSLEELTALVGGEEVAPVRPWRVVAVPADPTAEPSEEEAEEAMEAAADDALAAGLPVVVLAADLPAGVLRGDAAPVTLRQAASFHLGDDVALGEPEAVGAPWELSWYATTEAAVVQDLLRAAPEPHPEG</sequence>
<dbReference type="OrthoDB" id="4866617at2"/>
<evidence type="ECO:0000313" key="1">
    <source>
        <dbReference type="EMBL" id="SNC71516.1"/>
    </source>
</evidence>
<accession>A0A212U056</accession>
<keyword evidence="2" id="KW-1185">Reference proteome</keyword>
<reference evidence="1 2" key="1">
    <citation type="submission" date="2017-06" db="EMBL/GenBank/DDBJ databases">
        <authorList>
            <person name="Kim H.J."/>
            <person name="Triplett B.A."/>
        </authorList>
    </citation>
    <scope>NUCLEOTIDE SEQUENCE [LARGE SCALE GENOMIC DNA]</scope>
    <source>
        <strain evidence="1 2">DSM 22179</strain>
    </source>
</reference>
<gene>
    <name evidence="1" type="ORF">SAMN05445756_1518</name>
</gene>